<protein>
    <submittedName>
        <fullName evidence="1">Pectinesterase</fullName>
    </submittedName>
</protein>
<dbReference type="Proteomes" id="UP000501690">
    <property type="component" value="Linkage Group LG8"/>
</dbReference>
<dbReference type="EMBL" id="CP039352">
    <property type="protein sequence ID" value="QCE02295.1"/>
    <property type="molecule type" value="Genomic_DNA"/>
</dbReference>
<gene>
    <name evidence="1" type="ORF">DEO72_LG8g306</name>
</gene>
<accession>A0A4D6MR36</accession>
<keyword evidence="2" id="KW-1185">Reference proteome</keyword>
<name>A0A4D6MR36_VIGUN</name>
<evidence type="ECO:0000313" key="2">
    <source>
        <dbReference type="Proteomes" id="UP000501690"/>
    </source>
</evidence>
<evidence type="ECO:0000313" key="1">
    <source>
        <dbReference type="EMBL" id="QCE02295.1"/>
    </source>
</evidence>
<proteinExistence type="predicted"/>
<dbReference type="AlphaFoldDB" id="A0A4D6MR36"/>
<sequence>MVVPFNKTNLFLVWDGSGITVVTATKNTRDGLKTLETAKLTSCFDGWYNCSNYMFPDQ</sequence>
<organism evidence="1 2">
    <name type="scientific">Vigna unguiculata</name>
    <name type="common">Cowpea</name>
    <dbReference type="NCBI Taxonomy" id="3917"/>
    <lineage>
        <taxon>Eukaryota</taxon>
        <taxon>Viridiplantae</taxon>
        <taxon>Streptophyta</taxon>
        <taxon>Embryophyta</taxon>
        <taxon>Tracheophyta</taxon>
        <taxon>Spermatophyta</taxon>
        <taxon>Magnoliopsida</taxon>
        <taxon>eudicotyledons</taxon>
        <taxon>Gunneridae</taxon>
        <taxon>Pentapetalae</taxon>
        <taxon>rosids</taxon>
        <taxon>fabids</taxon>
        <taxon>Fabales</taxon>
        <taxon>Fabaceae</taxon>
        <taxon>Papilionoideae</taxon>
        <taxon>50 kb inversion clade</taxon>
        <taxon>NPAAA clade</taxon>
        <taxon>indigoferoid/millettioid clade</taxon>
        <taxon>Phaseoleae</taxon>
        <taxon>Vigna</taxon>
    </lineage>
</organism>
<reference evidence="1 2" key="1">
    <citation type="submission" date="2019-04" db="EMBL/GenBank/DDBJ databases">
        <title>An improved genome assembly and genetic linkage map for asparagus bean, Vigna unguiculata ssp. sesquipedialis.</title>
        <authorList>
            <person name="Xia Q."/>
            <person name="Zhang R."/>
            <person name="Dong Y."/>
        </authorList>
    </citation>
    <scope>NUCLEOTIDE SEQUENCE [LARGE SCALE GENOMIC DNA]</scope>
    <source>
        <tissue evidence="1">Leaf</tissue>
    </source>
</reference>